<dbReference type="AlphaFoldDB" id="A0A0M9W9R8"/>
<reference evidence="2 3" key="1">
    <citation type="submission" date="2015-08" db="EMBL/GenBank/DDBJ databases">
        <title>Genome sequencing of Penicillium nordicum.</title>
        <authorList>
            <person name="Nguyen H.D."/>
            <person name="Seifert K.A."/>
        </authorList>
    </citation>
    <scope>NUCLEOTIDE SEQUENCE [LARGE SCALE GENOMIC DNA]</scope>
    <source>
        <strain evidence="2 3">DAOMC 185683</strain>
    </source>
</reference>
<protein>
    <recommendedName>
        <fullName evidence="4">BZIP domain-containing protein</fullName>
    </recommendedName>
</protein>
<sequence length="446" mass="49901">MEMDPSPKQPVRRRTSKQLERKRELDKQSQRIKRETDKDRLIQIQADVQKIQRQMDSLQKTMAMILDGMNTLHNTHPSAHLSQSSSVSLPVDIPTPKDGGMAGTRGDSSSSSSSSSLTSNPAHGEQAPPKLYGDTDRSLLVADCSVVSRELNHSPVVIGSLPESNDSCSPYAQDSVQLVTSALHPSETGADQTTLNAYRQTRELCNRDPISVDGSKAPPTIYTHIDTSPPTIFKYRGVALPSCLCQPRVHSSYADCFEYTVYDAVIKAHVQPQTPPVPLSPSLPDLLFVGEGNNVVSRILFKMLKRDGLCGIDVLLGAYILLYRLLRYRLSPSLETLQDVPEWFRPTEIQSNTPHQIFTDFMPFPQLRNAMVSGSVEYTREEFDIDYGRSVSINWPNSKPLLVRNDSLDVVLNPEFEPHALNYSNWSLNEEFALKYPHMAMMATIR</sequence>
<feature type="region of interest" description="Disordered" evidence="1">
    <location>
        <begin position="75"/>
        <end position="133"/>
    </location>
</feature>
<dbReference type="Proteomes" id="UP000037696">
    <property type="component" value="Unassembled WGS sequence"/>
</dbReference>
<name>A0A0M9W9R8_9EURO</name>
<gene>
    <name evidence="2" type="ORF">ACN38_g12675</name>
</gene>
<evidence type="ECO:0000313" key="3">
    <source>
        <dbReference type="Proteomes" id="UP000037696"/>
    </source>
</evidence>
<evidence type="ECO:0000313" key="2">
    <source>
        <dbReference type="EMBL" id="KOS36573.1"/>
    </source>
</evidence>
<feature type="compositionally biased region" description="Basic and acidic residues" evidence="1">
    <location>
        <begin position="17"/>
        <end position="38"/>
    </location>
</feature>
<feature type="compositionally biased region" description="Low complexity" evidence="1">
    <location>
        <begin position="76"/>
        <end position="91"/>
    </location>
</feature>
<dbReference type="PANTHER" id="PTHR37012:SF2">
    <property type="entry name" value="BZIP DOMAIN-CONTAINING PROTEIN-RELATED"/>
    <property type="match status" value="1"/>
</dbReference>
<evidence type="ECO:0008006" key="4">
    <source>
        <dbReference type="Google" id="ProtNLM"/>
    </source>
</evidence>
<feature type="region of interest" description="Disordered" evidence="1">
    <location>
        <begin position="1"/>
        <end position="38"/>
    </location>
</feature>
<dbReference type="OrthoDB" id="4161589at2759"/>
<dbReference type="PANTHER" id="PTHR37012">
    <property type="entry name" value="B-ZIP TRANSCRIPTION FACTOR (EUROFUNG)-RELATED"/>
    <property type="match status" value="1"/>
</dbReference>
<accession>A0A0M9W9R8</accession>
<proteinExistence type="predicted"/>
<evidence type="ECO:0000256" key="1">
    <source>
        <dbReference type="SAM" id="MobiDB-lite"/>
    </source>
</evidence>
<comment type="caution">
    <text evidence="2">The sequence shown here is derived from an EMBL/GenBank/DDBJ whole genome shotgun (WGS) entry which is preliminary data.</text>
</comment>
<dbReference type="EMBL" id="LHQQ01000428">
    <property type="protein sequence ID" value="KOS36573.1"/>
    <property type="molecule type" value="Genomic_DNA"/>
</dbReference>
<organism evidence="2 3">
    <name type="scientific">Penicillium nordicum</name>
    <dbReference type="NCBI Taxonomy" id="229535"/>
    <lineage>
        <taxon>Eukaryota</taxon>
        <taxon>Fungi</taxon>
        <taxon>Dikarya</taxon>
        <taxon>Ascomycota</taxon>
        <taxon>Pezizomycotina</taxon>
        <taxon>Eurotiomycetes</taxon>
        <taxon>Eurotiomycetidae</taxon>
        <taxon>Eurotiales</taxon>
        <taxon>Aspergillaceae</taxon>
        <taxon>Penicillium</taxon>
    </lineage>
</organism>
<dbReference type="Pfam" id="PF11905">
    <property type="entry name" value="DUF3425"/>
    <property type="match status" value="1"/>
</dbReference>
<keyword evidence="3" id="KW-1185">Reference proteome</keyword>
<dbReference type="InterPro" id="IPR021833">
    <property type="entry name" value="DUF3425"/>
</dbReference>